<dbReference type="PANTHER" id="PTHR32063">
    <property type="match status" value="1"/>
</dbReference>
<gene>
    <name evidence="2" type="ORF">QF025_004113</name>
</gene>
<dbReference type="Proteomes" id="UP001245184">
    <property type="component" value="Unassembled WGS sequence"/>
</dbReference>
<dbReference type="Pfam" id="PF00873">
    <property type="entry name" value="ACR_tran"/>
    <property type="match status" value="1"/>
</dbReference>
<dbReference type="PANTHER" id="PTHR32063:SF24">
    <property type="entry name" value="CATION EFFLUX SYSTEM (ACRB_ACRD_ACRF FAMILY)"/>
    <property type="match status" value="1"/>
</dbReference>
<feature type="transmembrane region" description="Helical" evidence="1">
    <location>
        <begin position="144"/>
        <end position="164"/>
    </location>
</feature>
<dbReference type="Gene3D" id="1.20.1640.10">
    <property type="entry name" value="Multidrug efflux transporter AcrB transmembrane domain"/>
    <property type="match status" value="1"/>
</dbReference>
<feature type="transmembrane region" description="Helical" evidence="1">
    <location>
        <begin position="113"/>
        <end position="132"/>
    </location>
</feature>
<dbReference type="InterPro" id="IPR001036">
    <property type="entry name" value="Acrflvin-R"/>
</dbReference>
<dbReference type="SUPFAM" id="SSF82866">
    <property type="entry name" value="Multidrug efflux transporter AcrB transmembrane domain"/>
    <property type="match status" value="1"/>
</dbReference>
<keyword evidence="1" id="KW-1133">Transmembrane helix</keyword>
<comment type="caution">
    <text evidence="2">The sequence shown here is derived from an EMBL/GenBank/DDBJ whole genome shotgun (WGS) entry which is preliminary data.</text>
</comment>
<feature type="transmembrane region" description="Helical" evidence="1">
    <location>
        <begin position="52"/>
        <end position="76"/>
    </location>
</feature>
<protein>
    <submittedName>
        <fullName evidence="2">Multidrug efflux pump subunit AcrB</fullName>
    </submittedName>
</protein>
<dbReference type="AlphaFoldDB" id="A0ABD5CK04"/>
<proteinExistence type="predicted"/>
<evidence type="ECO:0000313" key="3">
    <source>
        <dbReference type="Proteomes" id="UP001245184"/>
    </source>
</evidence>
<reference evidence="2 3" key="1">
    <citation type="submission" date="2023-08" db="EMBL/GenBank/DDBJ databases">
        <title>Genome sequencing of plant associated microbes to promote plant fitness in Sorghum bicolor and Oryza sativa.</title>
        <authorList>
            <person name="Coleman-Derr D."/>
        </authorList>
    </citation>
    <scope>NUCLEOTIDE SEQUENCE [LARGE SCALE GENOMIC DNA]</scope>
    <source>
        <strain evidence="2 3">SLBN-33</strain>
    </source>
</reference>
<keyword evidence="1" id="KW-0472">Membrane</keyword>
<keyword evidence="1" id="KW-0812">Transmembrane</keyword>
<evidence type="ECO:0000256" key="1">
    <source>
        <dbReference type="SAM" id="Phobius"/>
    </source>
</evidence>
<accession>A0ABD5CK04</accession>
<name>A0ABD5CK04_9BURK</name>
<evidence type="ECO:0000313" key="2">
    <source>
        <dbReference type="EMBL" id="MDR6205393.1"/>
    </source>
</evidence>
<sequence length="165" mass="17080">MRRCARPIVALITSAANSRNETAAGRSSASCYGLLVSGLPLLQMPLAFSGRAIALVVSGVGLDAIGLIAFLTLTAVSQNHGIVLLQLLKRNKAQGFAVVDAVRDAVHVRFRPILLTVLAASLGLLPTAPRFGKGAAPEQGLATVTLSGLVWSGLLSTNLLPALYV</sequence>
<organism evidence="2 3">
    <name type="scientific">Paraburkholderia graminis</name>
    <dbReference type="NCBI Taxonomy" id="60548"/>
    <lineage>
        <taxon>Bacteria</taxon>
        <taxon>Pseudomonadati</taxon>
        <taxon>Pseudomonadota</taxon>
        <taxon>Betaproteobacteria</taxon>
        <taxon>Burkholderiales</taxon>
        <taxon>Burkholderiaceae</taxon>
        <taxon>Paraburkholderia</taxon>
    </lineage>
</organism>
<dbReference type="EMBL" id="JAVIZN010000002">
    <property type="protein sequence ID" value="MDR6205393.1"/>
    <property type="molecule type" value="Genomic_DNA"/>
</dbReference>